<evidence type="ECO:0000256" key="1">
    <source>
        <dbReference type="ARBA" id="ARBA00004496"/>
    </source>
</evidence>
<evidence type="ECO:0000256" key="3">
    <source>
        <dbReference type="ARBA" id="ARBA00022722"/>
    </source>
</evidence>
<evidence type="ECO:0000313" key="7">
    <source>
        <dbReference type="EMBL" id="KAG2235698.1"/>
    </source>
</evidence>
<evidence type="ECO:0008006" key="9">
    <source>
        <dbReference type="Google" id="ProtNLM"/>
    </source>
</evidence>
<keyword evidence="8" id="KW-1185">Reference proteome</keyword>
<reference evidence="7" key="1">
    <citation type="submission" date="2021-01" db="EMBL/GenBank/DDBJ databases">
        <title>Metabolic potential, ecology and presence of endohyphal bacteria is reflected in genomic diversity of Mucoromycotina.</title>
        <authorList>
            <person name="Muszewska A."/>
            <person name="Okrasinska A."/>
            <person name="Steczkiewicz K."/>
            <person name="Drgas O."/>
            <person name="Orlowska M."/>
            <person name="Perlinska-Lenart U."/>
            <person name="Aleksandrzak-Piekarczyk T."/>
            <person name="Szatraj K."/>
            <person name="Zielenkiewicz U."/>
            <person name="Pilsyk S."/>
            <person name="Malc E."/>
            <person name="Mieczkowski P."/>
            <person name="Kruszewska J.S."/>
            <person name="Biernat P."/>
            <person name="Pawlowska J."/>
        </authorList>
    </citation>
    <scope>NUCLEOTIDE SEQUENCE</scope>
    <source>
        <strain evidence="7">WA0000018081</strain>
    </source>
</reference>
<feature type="compositionally biased region" description="Basic and acidic residues" evidence="6">
    <location>
        <begin position="310"/>
        <end position="320"/>
    </location>
</feature>
<dbReference type="Proteomes" id="UP000613177">
    <property type="component" value="Unassembled WGS sequence"/>
</dbReference>
<evidence type="ECO:0000313" key="8">
    <source>
        <dbReference type="Proteomes" id="UP000613177"/>
    </source>
</evidence>
<feature type="region of interest" description="Disordered" evidence="6">
    <location>
        <begin position="1"/>
        <end position="34"/>
    </location>
</feature>
<name>A0A8H7SWH6_9FUNG</name>
<keyword evidence="2" id="KW-0963">Cytoplasm</keyword>
<dbReference type="PANTHER" id="PTHR28511:SF1">
    <property type="entry name" value="ENDONUCLEASE V"/>
    <property type="match status" value="1"/>
</dbReference>
<evidence type="ECO:0000256" key="2">
    <source>
        <dbReference type="ARBA" id="ARBA00022490"/>
    </source>
</evidence>
<dbReference type="GO" id="GO:0016891">
    <property type="term" value="F:RNA endonuclease activity producing 5'-phosphomonoesters, hydrolytic mechanism"/>
    <property type="evidence" value="ECO:0007669"/>
    <property type="project" value="TreeGrafter"/>
</dbReference>
<evidence type="ECO:0000256" key="6">
    <source>
        <dbReference type="SAM" id="MobiDB-lite"/>
    </source>
</evidence>
<protein>
    <recommendedName>
        <fullName evidence="9">Endonuclease V</fullName>
    </recommendedName>
</protein>
<dbReference type="HAMAP" id="MF_00801">
    <property type="entry name" value="Endonuclease_5"/>
    <property type="match status" value="1"/>
</dbReference>
<dbReference type="AlphaFoldDB" id="A0A8H7SWH6"/>
<dbReference type="GO" id="GO:0005737">
    <property type="term" value="C:cytoplasm"/>
    <property type="evidence" value="ECO:0007669"/>
    <property type="project" value="UniProtKB-SubCell"/>
</dbReference>
<dbReference type="GO" id="GO:0003727">
    <property type="term" value="F:single-stranded RNA binding"/>
    <property type="evidence" value="ECO:0007669"/>
    <property type="project" value="TreeGrafter"/>
</dbReference>
<organism evidence="7 8">
    <name type="scientific">Thamnidium elegans</name>
    <dbReference type="NCBI Taxonomy" id="101142"/>
    <lineage>
        <taxon>Eukaryota</taxon>
        <taxon>Fungi</taxon>
        <taxon>Fungi incertae sedis</taxon>
        <taxon>Mucoromycota</taxon>
        <taxon>Mucoromycotina</taxon>
        <taxon>Mucoromycetes</taxon>
        <taxon>Mucorales</taxon>
        <taxon>Mucorineae</taxon>
        <taxon>Mucoraceae</taxon>
        <taxon>Thamnidium</taxon>
    </lineage>
</organism>
<gene>
    <name evidence="7" type="ORF">INT48_009113</name>
</gene>
<dbReference type="Pfam" id="PF04493">
    <property type="entry name" value="Endonuclease_5"/>
    <property type="match status" value="1"/>
</dbReference>
<dbReference type="EMBL" id="JAEPRE010000028">
    <property type="protein sequence ID" value="KAG2235698.1"/>
    <property type="molecule type" value="Genomic_DNA"/>
</dbReference>
<evidence type="ECO:0000256" key="5">
    <source>
        <dbReference type="ARBA" id="ARBA00022801"/>
    </source>
</evidence>
<dbReference type="CDD" id="cd06559">
    <property type="entry name" value="Endonuclease_V"/>
    <property type="match status" value="1"/>
</dbReference>
<dbReference type="GO" id="GO:0006281">
    <property type="term" value="P:DNA repair"/>
    <property type="evidence" value="ECO:0007669"/>
    <property type="project" value="InterPro"/>
</dbReference>
<dbReference type="InterPro" id="IPR007581">
    <property type="entry name" value="Endonuclease-V"/>
</dbReference>
<dbReference type="PANTHER" id="PTHR28511">
    <property type="entry name" value="ENDONUCLEASE V"/>
    <property type="match status" value="1"/>
</dbReference>
<comment type="subcellular location">
    <subcellularLocation>
        <location evidence="1">Cytoplasm</location>
    </subcellularLocation>
</comment>
<accession>A0A8H7SWH6</accession>
<keyword evidence="5" id="KW-0378">Hydrolase</keyword>
<keyword evidence="4" id="KW-0255">Endonuclease</keyword>
<keyword evidence="3" id="KW-0540">Nuclease</keyword>
<comment type="caution">
    <text evidence="7">The sequence shown here is derived from an EMBL/GenBank/DDBJ whole genome shotgun (WGS) entry which is preliminary data.</text>
</comment>
<evidence type="ECO:0000256" key="4">
    <source>
        <dbReference type="ARBA" id="ARBA00022759"/>
    </source>
</evidence>
<feature type="region of interest" description="Disordered" evidence="6">
    <location>
        <begin position="267"/>
        <end position="320"/>
    </location>
</feature>
<dbReference type="Gene3D" id="3.30.2170.10">
    <property type="entry name" value="archaeoglobus fulgidus dsm 4304 superfamily"/>
    <property type="match status" value="1"/>
</dbReference>
<sequence>MSKIISTYDADPSDEQRSKWQKEQEELRARHETQDRLDFDPENLQEIKYIAGVDLSFPPGDEENAVACLVVLSMPDLKIVYKQFLETKLYLPYIPGFLAFREVEPLLKLIKELKINQPEFYPQVILVDGNGLLHPRQFGIASHLGVLSDLPTIGIAKTFLRIPGELDNVSEIKNEYKKVLKKKGDYMNLIGTESSTTYGCALRTSDNAINPVFVSQGHRISLQTSIKVVLALCPQYRIPEPIRAADLETTETFEAINSRPVRMIVNNDTAERRRIQKQPRSSDRDDILDQSYKDAQTSLVNDTDTVGGKEVPEEHESQMR</sequence>
<dbReference type="GO" id="GO:0005730">
    <property type="term" value="C:nucleolus"/>
    <property type="evidence" value="ECO:0007669"/>
    <property type="project" value="TreeGrafter"/>
</dbReference>
<feature type="compositionally biased region" description="Polar residues" evidence="6">
    <location>
        <begin position="293"/>
        <end position="304"/>
    </location>
</feature>
<feature type="compositionally biased region" description="Basic and acidic residues" evidence="6">
    <location>
        <begin position="14"/>
        <end position="34"/>
    </location>
</feature>
<proteinExistence type="inferred from homology"/>